<evidence type="ECO:0000259" key="2">
    <source>
        <dbReference type="PROSITE" id="PS50943"/>
    </source>
</evidence>
<dbReference type="PANTHER" id="PTHR46797">
    <property type="entry name" value="HTH-TYPE TRANSCRIPTIONAL REGULATOR"/>
    <property type="match status" value="1"/>
</dbReference>
<evidence type="ECO:0000256" key="1">
    <source>
        <dbReference type="ARBA" id="ARBA00023125"/>
    </source>
</evidence>
<dbReference type="InterPro" id="IPR050807">
    <property type="entry name" value="TransReg_Diox_bact_type"/>
</dbReference>
<feature type="domain" description="HTH cro/C1-type" evidence="2">
    <location>
        <begin position="23"/>
        <end position="80"/>
    </location>
</feature>
<dbReference type="SUPFAM" id="SSF47413">
    <property type="entry name" value="lambda repressor-like DNA-binding domains"/>
    <property type="match status" value="1"/>
</dbReference>
<reference evidence="3 4" key="1">
    <citation type="submission" date="2019-09" db="EMBL/GenBank/DDBJ databases">
        <title>Gimesia benthica sp. nov., a novel bacterium isolated from deep-sea water of the Northwest Indian Ocean.</title>
        <authorList>
            <person name="Dai X."/>
        </authorList>
    </citation>
    <scope>NUCLEOTIDE SEQUENCE [LARGE SCALE GENOMIC DNA]</scope>
    <source>
        <strain evidence="3 4">E7</strain>
    </source>
</reference>
<dbReference type="RefSeq" id="WP_145188233.1">
    <property type="nucleotide sequence ID" value="NZ_CP043930.1"/>
</dbReference>
<organism evidence="3 4">
    <name type="scientific">Gimesia benthica</name>
    <dbReference type="NCBI Taxonomy" id="2608982"/>
    <lineage>
        <taxon>Bacteria</taxon>
        <taxon>Pseudomonadati</taxon>
        <taxon>Planctomycetota</taxon>
        <taxon>Planctomycetia</taxon>
        <taxon>Planctomycetales</taxon>
        <taxon>Planctomycetaceae</taxon>
        <taxon>Gimesia</taxon>
    </lineage>
</organism>
<dbReference type="InterPro" id="IPR010982">
    <property type="entry name" value="Lambda_DNA-bd_dom_sf"/>
</dbReference>
<name>A0A6I6AG68_9PLAN</name>
<evidence type="ECO:0000313" key="4">
    <source>
        <dbReference type="Proteomes" id="UP000427281"/>
    </source>
</evidence>
<dbReference type="AlphaFoldDB" id="A0A6I6AG68"/>
<gene>
    <name evidence="3" type="ORF">F1728_24255</name>
</gene>
<dbReference type="Gene3D" id="1.10.260.40">
    <property type="entry name" value="lambda repressor-like DNA-binding domains"/>
    <property type="match status" value="1"/>
</dbReference>
<dbReference type="Pfam" id="PF13560">
    <property type="entry name" value="HTH_31"/>
    <property type="match status" value="1"/>
</dbReference>
<sequence>MEKSSQQNDLRSEESVMSLAHRIQMARKQAGLTLEQLASQAEVSKTYIWELENDQKGEKKPSADVLLRIANALKTTIAELLGLPTVQADDRNIEISKSLREFCEWMEKTDRKLSEEEIRDLAAMRFRGGQPKSRDDWDDLYRTLKRITKG</sequence>
<accession>A0A6I6AG68</accession>
<proteinExistence type="predicted"/>
<dbReference type="GO" id="GO:0005829">
    <property type="term" value="C:cytosol"/>
    <property type="evidence" value="ECO:0007669"/>
    <property type="project" value="TreeGrafter"/>
</dbReference>
<dbReference type="KEGG" id="gim:F1728_24255"/>
<protein>
    <submittedName>
        <fullName evidence="3">Helix-turn-helix transcriptional regulator</fullName>
    </submittedName>
</protein>
<dbReference type="PANTHER" id="PTHR46797:SF1">
    <property type="entry name" value="METHYLPHOSPHONATE SYNTHASE"/>
    <property type="match status" value="1"/>
</dbReference>
<keyword evidence="4" id="KW-1185">Reference proteome</keyword>
<keyword evidence="1" id="KW-0238">DNA-binding</keyword>
<evidence type="ECO:0000313" key="3">
    <source>
        <dbReference type="EMBL" id="QGQ25604.1"/>
    </source>
</evidence>
<dbReference type="GO" id="GO:0003700">
    <property type="term" value="F:DNA-binding transcription factor activity"/>
    <property type="evidence" value="ECO:0007669"/>
    <property type="project" value="TreeGrafter"/>
</dbReference>
<dbReference type="PROSITE" id="PS50943">
    <property type="entry name" value="HTH_CROC1"/>
    <property type="match status" value="1"/>
</dbReference>
<dbReference type="SMART" id="SM00530">
    <property type="entry name" value="HTH_XRE"/>
    <property type="match status" value="1"/>
</dbReference>
<dbReference type="CDD" id="cd00093">
    <property type="entry name" value="HTH_XRE"/>
    <property type="match status" value="1"/>
</dbReference>
<dbReference type="GO" id="GO:0003677">
    <property type="term" value="F:DNA binding"/>
    <property type="evidence" value="ECO:0007669"/>
    <property type="project" value="UniProtKB-KW"/>
</dbReference>
<dbReference type="EMBL" id="CP043930">
    <property type="protein sequence ID" value="QGQ25604.1"/>
    <property type="molecule type" value="Genomic_DNA"/>
</dbReference>
<dbReference type="Proteomes" id="UP000427281">
    <property type="component" value="Chromosome"/>
</dbReference>
<dbReference type="InterPro" id="IPR001387">
    <property type="entry name" value="Cro/C1-type_HTH"/>
</dbReference>